<organism evidence="1 2">
    <name type="scientific">Bauhinia variegata</name>
    <name type="common">Purple orchid tree</name>
    <name type="synonym">Phanera variegata</name>
    <dbReference type="NCBI Taxonomy" id="167791"/>
    <lineage>
        <taxon>Eukaryota</taxon>
        <taxon>Viridiplantae</taxon>
        <taxon>Streptophyta</taxon>
        <taxon>Embryophyta</taxon>
        <taxon>Tracheophyta</taxon>
        <taxon>Spermatophyta</taxon>
        <taxon>Magnoliopsida</taxon>
        <taxon>eudicotyledons</taxon>
        <taxon>Gunneridae</taxon>
        <taxon>Pentapetalae</taxon>
        <taxon>rosids</taxon>
        <taxon>fabids</taxon>
        <taxon>Fabales</taxon>
        <taxon>Fabaceae</taxon>
        <taxon>Cercidoideae</taxon>
        <taxon>Cercideae</taxon>
        <taxon>Bauhiniinae</taxon>
        <taxon>Bauhinia</taxon>
    </lineage>
</organism>
<accession>A0ACB9KR59</accession>
<evidence type="ECO:0000313" key="2">
    <source>
        <dbReference type="Proteomes" id="UP000828941"/>
    </source>
</evidence>
<reference evidence="1 2" key="1">
    <citation type="journal article" date="2022" name="DNA Res.">
        <title>Chromosomal-level genome assembly of the orchid tree Bauhinia variegata (Leguminosae; Cercidoideae) supports the allotetraploid origin hypothesis of Bauhinia.</title>
        <authorList>
            <person name="Zhong Y."/>
            <person name="Chen Y."/>
            <person name="Zheng D."/>
            <person name="Pang J."/>
            <person name="Liu Y."/>
            <person name="Luo S."/>
            <person name="Meng S."/>
            <person name="Qian L."/>
            <person name="Wei D."/>
            <person name="Dai S."/>
            <person name="Zhou R."/>
        </authorList>
    </citation>
    <scope>NUCLEOTIDE SEQUENCE [LARGE SCALE GENOMIC DNA]</scope>
    <source>
        <strain evidence="1">BV-YZ2020</strain>
    </source>
</reference>
<comment type="caution">
    <text evidence="1">The sequence shown here is derived from an EMBL/GenBank/DDBJ whole genome shotgun (WGS) entry which is preliminary data.</text>
</comment>
<proteinExistence type="predicted"/>
<name>A0ACB9KR59_BAUVA</name>
<protein>
    <submittedName>
        <fullName evidence="1">Uncharacterized protein</fullName>
    </submittedName>
</protein>
<evidence type="ECO:0000313" key="1">
    <source>
        <dbReference type="EMBL" id="KAI4299742.1"/>
    </source>
</evidence>
<keyword evidence="2" id="KW-1185">Reference proteome</keyword>
<gene>
    <name evidence="1" type="ORF">L6164_033172</name>
</gene>
<dbReference type="EMBL" id="CM039438">
    <property type="protein sequence ID" value="KAI4299742.1"/>
    <property type="molecule type" value="Genomic_DNA"/>
</dbReference>
<sequence length="239" mass="27284">MTLSKRSRALEKANAFRSQFPSFIVVMKPSYVDSYGPLNIPVDFVSKYLDLEKKRGIVTLQVLDGREWSITFVIRINGRRPKFELSNGWKAFARANNLNLGDVCVFELINKTEIAFRVSIFRDSDSLNHRFSQGNFKLLYMTSSWLRNFTATQRSLDLNPSVPASFVKGFIKPGQEIIATMQVREKSWKIKLIRPSKMSASYFSAGWSAFVGENDLEVGDVCLFNWLSTDVIKVSILKN</sequence>
<dbReference type="Proteomes" id="UP000828941">
    <property type="component" value="Chromosome 13"/>
</dbReference>